<evidence type="ECO:0000313" key="34">
    <source>
        <dbReference type="Ensembl" id="ENSSFOP00015018082.2"/>
    </source>
</evidence>
<evidence type="ECO:0000256" key="28">
    <source>
        <dbReference type="ARBA" id="ARBA00052473"/>
    </source>
</evidence>
<evidence type="ECO:0000256" key="25">
    <source>
        <dbReference type="ARBA" id="ARBA00049322"/>
    </source>
</evidence>
<reference evidence="34" key="2">
    <citation type="submission" date="2025-08" db="UniProtKB">
        <authorList>
            <consortium name="Ensembl"/>
        </authorList>
    </citation>
    <scope>IDENTIFICATION</scope>
</reference>
<dbReference type="PROSITE" id="PS00122">
    <property type="entry name" value="CARBOXYLESTERASE_B_1"/>
    <property type="match status" value="1"/>
</dbReference>
<dbReference type="InterPro" id="IPR051093">
    <property type="entry name" value="Neuroligin/BSAL"/>
</dbReference>
<dbReference type="InterPro" id="IPR019819">
    <property type="entry name" value="Carboxylesterase_B_CS"/>
</dbReference>
<keyword evidence="8" id="KW-0442">Lipid degradation</keyword>
<evidence type="ECO:0000256" key="20">
    <source>
        <dbReference type="ARBA" id="ARBA00048701"/>
    </source>
</evidence>
<proteinExistence type="inferred from homology"/>
<name>A0A8C9RFS1_SCLFO</name>
<comment type="catalytic activity">
    <reaction evidence="14">
        <text>12-hexadecanoyloxy-octadecanoate + H2O = 12-hydroxyoctadecanoate + hexadecanoate + H(+)</text>
        <dbReference type="Rhea" id="RHEA:52056"/>
        <dbReference type="ChEBI" id="CHEBI:7896"/>
        <dbReference type="ChEBI" id="CHEBI:15377"/>
        <dbReference type="ChEBI" id="CHEBI:15378"/>
        <dbReference type="ChEBI" id="CHEBI:83677"/>
        <dbReference type="ChEBI" id="CHEBI:84201"/>
    </reaction>
    <physiologicalReaction direction="left-to-right" evidence="14">
        <dbReference type="Rhea" id="RHEA:52057"/>
    </physiologicalReaction>
</comment>
<evidence type="ECO:0000256" key="12">
    <source>
        <dbReference type="ARBA" id="ARBA00023369"/>
    </source>
</evidence>
<organism evidence="34 35">
    <name type="scientific">Scleropages formosus</name>
    <name type="common">Asian bonytongue</name>
    <name type="synonym">Osteoglossum formosum</name>
    <dbReference type="NCBI Taxonomy" id="113540"/>
    <lineage>
        <taxon>Eukaryota</taxon>
        <taxon>Metazoa</taxon>
        <taxon>Chordata</taxon>
        <taxon>Craniata</taxon>
        <taxon>Vertebrata</taxon>
        <taxon>Euteleostomi</taxon>
        <taxon>Actinopterygii</taxon>
        <taxon>Neopterygii</taxon>
        <taxon>Teleostei</taxon>
        <taxon>Osteoglossocephala</taxon>
        <taxon>Osteoglossomorpha</taxon>
        <taxon>Osteoglossiformes</taxon>
        <taxon>Osteoglossidae</taxon>
        <taxon>Scleropages</taxon>
    </lineage>
</organism>
<comment type="catalytic activity">
    <reaction evidence="27">
        <text>an acetyl ester + H2O = an aliphatic alcohol + acetate + H(+)</text>
        <dbReference type="Rhea" id="RHEA:12957"/>
        <dbReference type="ChEBI" id="CHEBI:2571"/>
        <dbReference type="ChEBI" id="CHEBI:15377"/>
        <dbReference type="ChEBI" id="CHEBI:15378"/>
        <dbReference type="ChEBI" id="CHEBI:30089"/>
        <dbReference type="ChEBI" id="CHEBI:47622"/>
        <dbReference type="EC" id="3.1.1.6"/>
    </reaction>
    <physiologicalReaction direction="left-to-right" evidence="27">
        <dbReference type="Rhea" id="RHEA:12958"/>
    </physiologicalReaction>
</comment>
<dbReference type="SUPFAM" id="SSF53474">
    <property type="entry name" value="alpha/beta-Hydrolases"/>
    <property type="match status" value="1"/>
</dbReference>
<evidence type="ECO:0000256" key="31">
    <source>
        <dbReference type="RuleBase" id="RU361235"/>
    </source>
</evidence>
<comment type="catalytic activity">
    <reaction evidence="29">
        <text>a sterol ester + H2O = a sterol + a fatty acid + H(+)</text>
        <dbReference type="Rhea" id="RHEA:10100"/>
        <dbReference type="ChEBI" id="CHEBI:15377"/>
        <dbReference type="ChEBI" id="CHEBI:15378"/>
        <dbReference type="ChEBI" id="CHEBI:15889"/>
        <dbReference type="ChEBI" id="CHEBI:28868"/>
        <dbReference type="ChEBI" id="CHEBI:35915"/>
        <dbReference type="EC" id="3.1.1.13"/>
    </reaction>
    <physiologicalReaction direction="left-to-right" evidence="29">
        <dbReference type="Rhea" id="RHEA:10101"/>
    </physiologicalReaction>
</comment>
<keyword evidence="6" id="KW-0732">Signal</keyword>
<evidence type="ECO:0000256" key="23">
    <source>
        <dbReference type="ARBA" id="ARBA00049290"/>
    </source>
</evidence>
<dbReference type="GO" id="GO:0005576">
    <property type="term" value="C:extracellular region"/>
    <property type="evidence" value="ECO:0007669"/>
    <property type="project" value="UniProtKB-SubCell"/>
</dbReference>
<evidence type="ECO:0000256" key="7">
    <source>
        <dbReference type="ARBA" id="ARBA00022801"/>
    </source>
</evidence>
<dbReference type="PANTHER" id="PTHR43903">
    <property type="entry name" value="NEUROLIGIN"/>
    <property type="match status" value="1"/>
</dbReference>
<keyword evidence="35" id="KW-1185">Reference proteome</keyword>
<evidence type="ECO:0000256" key="5">
    <source>
        <dbReference type="ARBA" id="ARBA00022525"/>
    </source>
</evidence>
<comment type="catalytic activity">
    <reaction evidence="25">
        <text>13-(9Z-hexadecenoyloxy)-octadecanoate + H2O = 13-hydroxy-octadecanoate + (9Z)-hexadecenoate + H(+)</text>
        <dbReference type="Rhea" id="RHEA:52076"/>
        <dbReference type="ChEBI" id="CHEBI:15377"/>
        <dbReference type="ChEBI" id="CHEBI:15378"/>
        <dbReference type="ChEBI" id="CHEBI:32372"/>
        <dbReference type="ChEBI" id="CHEBI:136304"/>
        <dbReference type="ChEBI" id="CHEBI:136315"/>
    </reaction>
    <physiologicalReaction direction="left-to-right" evidence="25">
        <dbReference type="Rhea" id="RHEA:52077"/>
    </physiologicalReaction>
</comment>
<keyword evidence="10" id="KW-1015">Disulfide bond</keyword>
<comment type="catalytic activity">
    <reaction evidence="13">
        <text>a butanoate ester + H2O = an aliphatic alcohol + butanoate + H(+)</text>
        <dbReference type="Rhea" id="RHEA:47348"/>
        <dbReference type="ChEBI" id="CHEBI:2571"/>
        <dbReference type="ChEBI" id="CHEBI:15377"/>
        <dbReference type="ChEBI" id="CHEBI:15378"/>
        <dbReference type="ChEBI" id="CHEBI:17968"/>
        <dbReference type="ChEBI" id="CHEBI:50477"/>
    </reaction>
    <physiologicalReaction direction="left-to-right" evidence="13">
        <dbReference type="Rhea" id="RHEA:47349"/>
    </physiologicalReaction>
</comment>
<evidence type="ECO:0000256" key="27">
    <source>
        <dbReference type="ARBA" id="ARBA00051791"/>
    </source>
</evidence>
<dbReference type="Gene3D" id="3.40.50.1820">
    <property type="entry name" value="alpha/beta hydrolase"/>
    <property type="match status" value="1"/>
</dbReference>
<dbReference type="GO" id="GO:0008126">
    <property type="term" value="F:acetylesterase activity"/>
    <property type="evidence" value="ECO:0007669"/>
    <property type="project" value="UniProtKB-EC"/>
</dbReference>
<dbReference type="Proteomes" id="UP000694397">
    <property type="component" value="Chromosome 6"/>
</dbReference>
<dbReference type="OrthoDB" id="19653at2759"/>
<comment type="catalytic activity">
    <reaction evidence="17">
        <text>9-hexadecanoyloxy-octadecanoate + H2O = 9-hydroxy-octadecanoate + hexadecanoate + H(+)</text>
        <dbReference type="Rhea" id="RHEA:52052"/>
        <dbReference type="ChEBI" id="CHEBI:7896"/>
        <dbReference type="ChEBI" id="CHEBI:15377"/>
        <dbReference type="ChEBI" id="CHEBI:15378"/>
        <dbReference type="ChEBI" id="CHEBI:83670"/>
        <dbReference type="ChEBI" id="CHEBI:136286"/>
    </reaction>
    <physiologicalReaction direction="left-to-right" evidence="17">
        <dbReference type="Rhea" id="RHEA:52053"/>
    </physiologicalReaction>
</comment>
<evidence type="ECO:0000259" key="33">
    <source>
        <dbReference type="Pfam" id="PF00135"/>
    </source>
</evidence>
<reference evidence="34" key="3">
    <citation type="submission" date="2025-09" db="UniProtKB">
        <authorList>
            <consortium name="Ensembl"/>
        </authorList>
    </citation>
    <scope>IDENTIFICATION</scope>
</reference>
<comment type="catalytic activity">
    <reaction evidence="23">
        <text>1,2,3-trioctanoylglycerol + H2O = dioctanoylglycerol + octanoate + H(+)</text>
        <dbReference type="Rhea" id="RHEA:47864"/>
        <dbReference type="ChEBI" id="CHEBI:15377"/>
        <dbReference type="ChEBI" id="CHEBI:15378"/>
        <dbReference type="ChEBI" id="CHEBI:25646"/>
        <dbReference type="ChEBI" id="CHEBI:76978"/>
        <dbReference type="ChEBI" id="CHEBI:88066"/>
    </reaction>
    <physiologicalReaction direction="left-to-right" evidence="23">
        <dbReference type="Rhea" id="RHEA:47865"/>
    </physiologicalReaction>
</comment>
<evidence type="ECO:0000256" key="2">
    <source>
        <dbReference type="ARBA" id="ARBA00004613"/>
    </source>
</evidence>
<evidence type="ECO:0000256" key="17">
    <source>
        <dbReference type="ARBA" id="ARBA00047863"/>
    </source>
</evidence>
<comment type="subcellular location">
    <subcellularLocation>
        <location evidence="2">Secreted</location>
    </subcellularLocation>
</comment>
<comment type="catalytic activity">
    <reaction evidence="15">
        <text>13-octadecanoyloxy-octadecanoate + H2O = 13-hydroxy-octadecanoate + octadecanoate + H(+)</text>
        <dbReference type="Rhea" id="RHEA:52084"/>
        <dbReference type="ChEBI" id="CHEBI:15377"/>
        <dbReference type="ChEBI" id="CHEBI:15378"/>
        <dbReference type="ChEBI" id="CHEBI:25629"/>
        <dbReference type="ChEBI" id="CHEBI:136304"/>
        <dbReference type="ChEBI" id="CHEBI:136335"/>
    </reaction>
    <physiologicalReaction direction="left-to-right" evidence="15">
        <dbReference type="Rhea" id="RHEA:52085"/>
    </physiologicalReaction>
</comment>
<dbReference type="EC" id="3.1.1.-" evidence="31"/>
<evidence type="ECO:0000256" key="9">
    <source>
        <dbReference type="ARBA" id="ARBA00023098"/>
    </source>
</evidence>
<dbReference type="Pfam" id="PF00135">
    <property type="entry name" value="COesterase"/>
    <property type="match status" value="1"/>
</dbReference>
<dbReference type="InterPro" id="IPR002018">
    <property type="entry name" value="CarbesteraseB"/>
</dbReference>
<comment type="subunit">
    <text evidence="30">Interacts with CLC.</text>
</comment>
<evidence type="ECO:0000313" key="35">
    <source>
        <dbReference type="Proteomes" id="UP000694397"/>
    </source>
</evidence>
<evidence type="ECO:0000256" key="8">
    <source>
        <dbReference type="ARBA" id="ARBA00022963"/>
    </source>
</evidence>
<evidence type="ECO:0000256" key="15">
    <source>
        <dbReference type="ARBA" id="ARBA00047427"/>
    </source>
</evidence>
<dbReference type="InterPro" id="IPR019826">
    <property type="entry name" value="Carboxylesterase_B_AS"/>
</dbReference>
<evidence type="ECO:0000256" key="30">
    <source>
        <dbReference type="ARBA" id="ARBA00064516"/>
    </source>
</evidence>
<comment type="catalytic activity">
    <reaction evidence="26">
        <text>12-(9Z-hexadecenoyloxy)-octadecanoate + H2O = 12-hydroxyoctadecanoate + (9Z)-hexadecenoate + H(+)</text>
        <dbReference type="Rhea" id="RHEA:52072"/>
        <dbReference type="ChEBI" id="CHEBI:15377"/>
        <dbReference type="ChEBI" id="CHEBI:15378"/>
        <dbReference type="ChEBI" id="CHEBI:32372"/>
        <dbReference type="ChEBI" id="CHEBI:84201"/>
        <dbReference type="ChEBI" id="CHEBI:136312"/>
    </reaction>
    <physiologicalReaction direction="left-to-right" evidence="26">
        <dbReference type="Rhea" id="RHEA:52073"/>
    </physiologicalReaction>
</comment>
<accession>A0A8C9RFS1</accession>
<keyword evidence="4" id="KW-0719">Serine esterase</keyword>
<comment type="catalytic activity">
    <reaction evidence="16">
        <text>cholesteryl (9Z-octadecenoate) + H2O = cholesterol + (9Z)-octadecenoate + H(+)</text>
        <dbReference type="Rhea" id="RHEA:33875"/>
        <dbReference type="ChEBI" id="CHEBI:15377"/>
        <dbReference type="ChEBI" id="CHEBI:15378"/>
        <dbReference type="ChEBI" id="CHEBI:16113"/>
        <dbReference type="ChEBI" id="CHEBI:30823"/>
        <dbReference type="ChEBI" id="CHEBI:46898"/>
    </reaction>
    <physiologicalReaction direction="left-to-right" evidence="16">
        <dbReference type="Rhea" id="RHEA:33876"/>
    </physiologicalReaction>
</comment>
<comment type="catalytic activity">
    <reaction evidence="28">
        <text>5-(9Z-hexadecenoyloxy)-octadecanoate + H2O = 5-hydroxy-octadecanoate + (9Z)-hexadecenoate + H(+)</text>
        <dbReference type="Rhea" id="RHEA:52092"/>
        <dbReference type="ChEBI" id="CHEBI:15377"/>
        <dbReference type="ChEBI" id="CHEBI:15378"/>
        <dbReference type="ChEBI" id="CHEBI:32372"/>
        <dbReference type="ChEBI" id="CHEBI:136369"/>
        <dbReference type="ChEBI" id="CHEBI:136370"/>
    </reaction>
    <physiologicalReaction direction="left-to-right" evidence="28">
        <dbReference type="Rhea" id="RHEA:52093"/>
    </physiologicalReaction>
</comment>
<evidence type="ECO:0000256" key="22">
    <source>
        <dbReference type="ARBA" id="ARBA00049221"/>
    </source>
</evidence>
<dbReference type="GO" id="GO:0016042">
    <property type="term" value="P:lipid catabolic process"/>
    <property type="evidence" value="ECO:0007669"/>
    <property type="project" value="UniProtKB-KW"/>
</dbReference>
<keyword evidence="9" id="KW-0443">Lipid metabolism</keyword>
<evidence type="ECO:0000256" key="6">
    <source>
        <dbReference type="ARBA" id="ARBA00022729"/>
    </source>
</evidence>
<comment type="catalytic activity">
    <reaction evidence="24">
        <text>13-(9Z-octadecenoyloxy)-octadecanoate + H2O = 13-hydroxy-octadecanoate + (9Z)-octadecenoate + H(+)</text>
        <dbReference type="Rhea" id="RHEA:52064"/>
        <dbReference type="ChEBI" id="CHEBI:15377"/>
        <dbReference type="ChEBI" id="CHEBI:15378"/>
        <dbReference type="ChEBI" id="CHEBI:30823"/>
        <dbReference type="ChEBI" id="CHEBI:136303"/>
        <dbReference type="ChEBI" id="CHEBI:136304"/>
    </reaction>
    <physiologicalReaction direction="left-to-right" evidence="24">
        <dbReference type="Rhea" id="RHEA:52065"/>
    </physiologicalReaction>
</comment>
<evidence type="ECO:0000256" key="18">
    <source>
        <dbReference type="ARBA" id="ARBA00048386"/>
    </source>
</evidence>
<evidence type="ECO:0000256" key="16">
    <source>
        <dbReference type="ARBA" id="ARBA00047653"/>
    </source>
</evidence>
<dbReference type="InterPro" id="IPR029058">
    <property type="entry name" value="AB_hydrolase_fold"/>
</dbReference>
<evidence type="ECO:0000256" key="3">
    <source>
        <dbReference type="ARBA" id="ARBA00005964"/>
    </source>
</evidence>
<comment type="catalytic activity">
    <reaction evidence="12">
        <text>a triacylglycerol + H2O = a diacylglycerol + a fatty acid + H(+)</text>
        <dbReference type="Rhea" id="RHEA:12044"/>
        <dbReference type="ChEBI" id="CHEBI:15377"/>
        <dbReference type="ChEBI" id="CHEBI:15378"/>
        <dbReference type="ChEBI" id="CHEBI:17855"/>
        <dbReference type="ChEBI" id="CHEBI:18035"/>
        <dbReference type="ChEBI" id="CHEBI:28868"/>
        <dbReference type="EC" id="3.1.1.3"/>
    </reaction>
    <physiologicalReaction direction="left-to-right" evidence="12">
        <dbReference type="Rhea" id="RHEA:12045"/>
    </physiologicalReaction>
</comment>
<evidence type="ECO:0000256" key="1">
    <source>
        <dbReference type="ARBA" id="ARBA00000923"/>
    </source>
</evidence>
<evidence type="ECO:0000256" key="26">
    <source>
        <dbReference type="ARBA" id="ARBA00049428"/>
    </source>
</evidence>
<evidence type="ECO:0000256" key="4">
    <source>
        <dbReference type="ARBA" id="ARBA00022487"/>
    </source>
</evidence>
<feature type="compositionally biased region" description="Basic and acidic residues" evidence="32">
    <location>
        <begin position="571"/>
        <end position="585"/>
    </location>
</feature>
<keyword evidence="7 31" id="KW-0378">Hydrolase</keyword>
<dbReference type="FunFam" id="3.40.50.1820:FF:000100">
    <property type="entry name" value="Carboxylic ester hydrolase"/>
    <property type="match status" value="1"/>
</dbReference>
<comment type="catalytic activity">
    <reaction evidence="19">
        <text>12-octadecanoyloxy-octadecanoate + H2O = 12-hydroxyoctadecanoate + octadecanoate + H(+)</text>
        <dbReference type="Rhea" id="RHEA:52080"/>
        <dbReference type="ChEBI" id="CHEBI:15377"/>
        <dbReference type="ChEBI" id="CHEBI:15378"/>
        <dbReference type="ChEBI" id="CHEBI:25629"/>
        <dbReference type="ChEBI" id="CHEBI:84201"/>
        <dbReference type="ChEBI" id="CHEBI:136330"/>
    </reaction>
    <physiologicalReaction direction="left-to-right" evidence="19">
        <dbReference type="Rhea" id="RHEA:52081"/>
    </physiologicalReaction>
</comment>
<dbReference type="Ensembl" id="ENSSFOT00015018290.2">
    <property type="protein sequence ID" value="ENSSFOP00015018082.2"/>
    <property type="gene ID" value="ENSSFOG00015011611.2"/>
</dbReference>
<dbReference type="GeneTree" id="ENSGT00940000156231"/>
<evidence type="ECO:0000256" key="21">
    <source>
        <dbReference type="ARBA" id="ARBA00048800"/>
    </source>
</evidence>
<sequence>MGHLFEPTRFCLQICVLDRVQTCCFVTNVYSQLGAVYTEGGMVEGKSISVGLFRNMDIFRGIPFAAPPGRFEKPKPHPGWNGILKATDFQKRCLQVDFTQTHPMGSEDCLYLNIWVPQGRQVSTDLPVMVFIYGGGFLVGAGQGANFLDNYLYDGQEIADRGKVIVVTFNYRVGTMGFLSSGDASGPGNYGLWDQHAAIAWVHRNIKAFGGDPNNITIFGESAGAVSVNFQILSPHSKGLIRRAISQSGVALTPWAYNKNPRTLAERVAIKVGCPTDETMMSCLKMSDPEALTMAAPVALEGSPENPLVFNLILCPVIDGDFIPDKPENLFENAADVDYIAGVNDFDGHFFTGFDVPSVNQIVLKQLLTAFTKKKGEEAATLAYHEYTSNWGDKPKQELIKRTVVDLETDFLFLVPNQATLYLHVEHAKTARTYSYIFSVPSRMPGYPSWTGADHADDLQYVFGKPFTTPLGYFPRHRDVSEYMIAYWTNFARTGDPNQGESSVPANWPAFTNTGHEYLEINSKINKDSVKYKLRTRFVHFWTFTYINLPMVAGGGGDTPRTGHQSVARHPKQDSNSRPTREQDPAKPAAPPHPCCFSTKILNHIENDERNTDM</sequence>
<keyword evidence="5" id="KW-0964">Secreted</keyword>
<feature type="domain" description="Carboxylesterase type B" evidence="33">
    <location>
        <begin position="35"/>
        <end position="542"/>
    </location>
</feature>
<evidence type="ECO:0000256" key="10">
    <source>
        <dbReference type="ARBA" id="ARBA00023157"/>
    </source>
</evidence>
<comment type="similarity">
    <text evidence="3 31">Belongs to the type-B carboxylesterase/lipase family.</text>
</comment>
<dbReference type="GO" id="GO:0004771">
    <property type="term" value="F:sterol ester esterase activity"/>
    <property type="evidence" value="ECO:0007669"/>
    <property type="project" value="UniProtKB-EC"/>
</dbReference>
<comment type="catalytic activity">
    <reaction evidence="18">
        <text>1,2,3-tri-(9Z-octadecenoyl)-glycerol + H2O = di-(9Z)-octadecenoylglycerol + (9Z)-octadecenoate + H(+)</text>
        <dbReference type="Rhea" id="RHEA:38575"/>
        <dbReference type="ChEBI" id="CHEBI:15377"/>
        <dbReference type="ChEBI" id="CHEBI:15378"/>
        <dbReference type="ChEBI" id="CHEBI:30823"/>
        <dbReference type="ChEBI" id="CHEBI:53753"/>
        <dbReference type="ChEBI" id="CHEBI:75945"/>
    </reaction>
    <physiologicalReaction direction="left-to-right" evidence="18">
        <dbReference type="Rhea" id="RHEA:38576"/>
    </physiologicalReaction>
</comment>
<reference evidence="34 35" key="1">
    <citation type="submission" date="2019-04" db="EMBL/GenBank/DDBJ databases">
        <authorList>
            <consortium name="Wellcome Sanger Institute Data Sharing"/>
        </authorList>
    </citation>
    <scope>NUCLEOTIDE SEQUENCE [LARGE SCALE GENOMIC DNA]</scope>
</reference>
<evidence type="ECO:0000256" key="11">
    <source>
        <dbReference type="ARBA" id="ARBA00023180"/>
    </source>
</evidence>
<dbReference type="CDD" id="cd00312">
    <property type="entry name" value="Esterase_lipase"/>
    <property type="match status" value="1"/>
</dbReference>
<dbReference type="PROSITE" id="PS00941">
    <property type="entry name" value="CARBOXYLESTERASE_B_2"/>
    <property type="match status" value="1"/>
</dbReference>
<evidence type="ECO:0000256" key="19">
    <source>
        <dbReference type="ARBA" id="ARBA00048680"/>
    </source>
</evidence>
<dbReference type="GO" id="GO:0004806">
    <property type="term" value="F:triacylglycerol lipase activity"/>
    <property type="evidence" value="ECO:0007669"/>
    <property type="project" value="UniProtKB-EC"/>
</dbReference>
<comment type="catalytic activity">
    <reaction evidence="1">
        <text>9-(9Z-hexadecenoyloxy)-octadecanoate + H2O = (9Z)-hexadecenoate + 9-hydroxy-octadecanoate + H(+)</text>
        <dbReference type="Rhea" id="RHEA:52068"/>
        <dbReference type="ChEBI" id="CHEBI:15377"/>
        <dbReference type="ChEBI" id="CHEBI:15378"/>
        <dbReference type="ChEBI" id="CHEBI:32372"/>
        <dbReference type="ChEBI" id="CHEBI:136286"/>
        <dbReference type="ChEBI" id="CHEBI:136309"/>
    </reaction>
    <physiologicalReaction direction="left-to-right" evidence="1">
        <dbReference type="Rhea" id="RHEA:52069"/>
    </physiologicalReaction>
</comment>
<evidence type="ECO:0000256" key="29">
    <source>
        <dbReference type="ARBA" id="ARBA00053019"/>
    </source>
</evidence>
<gene>
    <name evidence="34" type="primary">CEL</name>
    <name evidence="34" type="synonym">cel</name>
</gene>
<evidence type="ECO:0000256" key="13">
    <source>
        <dbReference type="ARBA" id="ARBA00033629"/>
    </source>
</evidence>
<feature type="region of interest" description="Disordered" evidence="32">
    <location>
        <begin position="556"/>
        <end position="597"/>
    </location>
</feature>
<keyword evidence="11" id="KW-0325">Glycoprotein</keyword>
<evidence type="ECO:0000256" key="32">
    <source>
        <dbReference type="SAM" id="MobiDB-lite"/>
    </source>
</evidence>
<evidence type="ECO:0000256" key="24">
    <source>
        <dbReference type="ARBA" id="ARBA00049296"/>
    </source>
</evidence>
<comment type="catalytic activity">
    <reaction evidence="21">
        <text>9-(9Z-octadecenoyloxy)-octadecanoate + H2O = 9-hydroxy-octadecanoate + (9Z)-octadecenoate + H(+)</text>
        <dbReference type="Rhea" id="RHEA:52048"/>
        <dbReference type="ChEBI" id="CHEBI:15377"/>
        <dbReference type="ChEBI" id="CHEBI:15378"/>
        <dbReference type="ChEBI" id="CHEBI:30823"/>
        <dbReference type="ChEBI" id="CHEBI:136282"/>
        <dbReference type="ChEBI" id="CHEBI:136286"/>
    </reaction>
    <physiologicalReaction direction="left-to-right" evidence="21">
        <dbReference type="Rhea" id="RHEA:52049"/>
    </physiologicalReaction>
</comment>
<protein>
    <recommendedName>
        <fullName evidence="31">Carboxylic ester hydrolase</fullName>
        <ecNumber evidence="31">3.1.1.-</ecNumber>
    </recommendedName>
</protein>
<evidence type="ECO:0000256" key="14">
    <source>
        <dbReference type="ARBA" id="ARBA00047368"/>
    </source>
</evidence>
<comment type="catalytic activity">
    <reaction evidence="22">
        <text>9-octadecanoyloxy-octadecanoate + H2O = 9-hydroxy-octadecanoate + octadecanoate + H(+)</text>
        <dbReference type="Rhea" id="RHEA:52096"/>
        <dbReference type="ChEBI" id="CHEBI:15377"/>
        <dbReference type="ChEBI" id="CHEBI:15378"/>
        <dbReference type="ChEBI" id="CHEBI:25629"/>
        <dbReference type="ChEBI" id="CHEBI:136286"/>
        <dbReference type="ChEBI" id="CHEBI:136373"/>
    </reaction>
    <physiologicalReaction direction="left-to-right" evidence="22">
        <dbReference type="Rhea" id="RHEA:52097"/>
    </physiologicalReaction>
</comment>
<dbReference type="AlphaFoldDB" id="A0A8C9RFS1"/>
<comment type="catalytic activity">
    <reaction evidence="20">
        <text>12-(9Z-octadecenoyloxy)-octadecanoate + H2O = 12-hydroxyoctadecanoate + (9Z)-octadecenoate + H(+)</text>
        <dbReference type="Rhea" id="RHEA:52060"/>
        <dbReference type="ChEBI" id="CHEBI:15377"/>
        <dbReference type="ChEBI" id="CHEBI:15378"/>
        <dbReference type="ChEBI" id="CHEBI:30823"/>
        <dbReference type="ChEBI" id="CHEBI:84201"/>
        <dbReference type="ChEBI" id="CHEBI:136302"/>
    </reaction>
    <physiologicalReaction direction="left-to-right" evidence="20">
        <dbReference type="Rhea" id="RHEA:52061"/>
    </physiologicalReaction>
</comment>